<dbReference type="Proteomes" id="UP000242414">
    <property type="component" value="Unassembled WGS sequence"/>
</dbReference>
<dbReference type="Pfam" id="PF01490">
    <property type="entry name" value="Aa_trans"/>
    <property type="match status" value="1"/>
</dbReference>
<keyword evidence="4 6" id="KW-1133">Transmembrane helix</keyword>
<evidence type="ECO:0000256" key="6">
    <source>
        <dbReference type="SAM" id="Phobius"/>
    </source>
</evidence>
<feature type="transmembrane region" description="Helical" evidence="6">
    <location>
        <begin position="116"/>
        <end position="140"/>
    </location>
</feature>
<dbReference type="PANTHER" id="PTHR22950">
    <property type="entry name" value="AMINO ACID TRANSPORTER"/>
    <property type="match status" value="1"/>
</dbReference>
<dbReference type="VEuPathDB" id="FungiDB:BCV72DRAFT_330361"/>
<feature type="domain" description="Amino acid transporter transmembrane" evidence="7">
    <location>
        <begin position="42"/>
        <end position="423"/>
    </location>
</feature>
<feature type="transmembrane region" description="Helical" evidence="6">
    <location>
        <begin position="259"/>
        <end position="282"/>
    </location>
</feature>
<proteinExistence type="inferred from homology"/>
<accession>A0A1X0R0X8</accession>
<feature type="transmembrane region" description="Helical" evidence="6">
    <location>
        <begin position="404"/>
        <end position="425"/>
    </location>
</feature>
<gene>
    <name evidence="8" type="ORF">BCV72DRAFT_330361</name>
</gene>
<evidence type="ECO:0000313" key="8">
    <source>
        <dbReference type="EMBL" id="ORE05685.1"/>
    </source>
</evidence>
<keyword evidence="3 6" id="KW-0812">Transmembrane</keyword>
<feature type="transmembrane region" description="Helical" evidence="6">
    <location>
        <begin position="226"/>
        <end position="247"/>
    </location>
</feature>
<dbReference type="AlphaFoldDB" id="A0A1X0R0X8"/>
<feature type="transmembrane region" description="Helical" evidence="6">
    <location>
        <begin position="302"/>
        <end position="326"/>
    </location>
</feature>
<comment type="similarity">
    <text evidence="2">Belongs to the amino acid/polyamine transporter 2 family.</text>
</comment>
<keyword evidence="5 6" id="KW-0472">Membrane</keyword>
<evidence type="ECO:0000256" key="3">
    <source>
        <dbReference type="ARBA" id="ARBA00022692"/>
    </source>
</evidence>
<dbReference type="PIRSF" id="PIRSF006060">
    <property type="entry name" value="AA_transporter"/>
    <property type="match status" value="1"/>
</dbReference>
<protein>
    <recommendedName>
        <fullName evidence="7">Amino acid transporter transmembrane domain-containing protein</fullName>
    </recommendedName>
</protein>
<dbReference type="EMBL" id="KV921939">
    <property type="protein sequence ID" value="ORE05685.1"/>
    <property type="molecule type" value="Genomic_DNA"/>
</dbReference>
<feature type="transmembrane region" description="Helical" evidence="6">
    <location>
        <begin position="372"/>
        <end position="392"/>
    </location>
</feature>
<dbReference type="Gene3D" id="1.20.1740.10">
    <property type="entry name" value="Amino acid/polyamine transporter I"/>
    <property type="match status" value="1"/>
</dbReference>
<comment type="subcellular location">
    <subcellularLocation>
        <location evidence="1">Membrane</location>
        <topology evidence="1">Multi-pass membrane protein</topology>
    </subcellularLocation>
</comment>
<evidence type="ECO:0000256" key="5">
    <source>
        <dbReference type="ARBA" id="ARBA00023136"/>
    </source>
</evidence>
<evidence type="ECO:0000256" key="1">
    <source>
        <dbReference type="ARBA" id="ARBA00004141"/>
    </source>
</evidence>
<reference evidence="8" key="1">
    <citation type="journal article" date="2016" name="Proc. Natl. Acad. Sci. U.S.A.">
        <title>Lipid metabolic changes in an early divergent fungus govern the establishment of a mutualistic symbiosis with endobacteria.</title>
        <authorList>
            <person name="Lastovetsky O.A."/>
            <person name="Gaspar M.L."/>
            <person name="Mondo S.J."/>
            <person name="LaButti K.M."/>
            <person name="Sandor L."/>
            <person name="Grigoriev I.V."/>
            <person name="Henry S.A."/>
            <person name="Pawlowska T.E."/>
        </authorList>
    </citation>
    <scope>NUCLEOTIDE SEQUENCE [LARGE SCALE GENOMIC DNA]</scope>
    <source>
        <strain evidence="8">ATCC 52814</strain>
    </source>
</reference>
<feature type="transmembrane region" description="Helical" evidence="6">
    <location>
        <begin position="74"/>
        <end position="95"/>
    </location>
</feature>
<sequence length="446" mass="48867">MSQYIVEAKPGSHPASINNEKQQDNFEASLCEEQIEHVPQGTASPGKALFMLLKAFIGTGVIFLPGSFASGGLVLSIILMVVLGSLCLLAFQLLVQAQQKIGGSYGDVAEHLYGRYLKILINFFLCISQMGFVSSYMIFISENIGIVVNTVNHCNAPFEAKYYIWIILAAIIPICWVRKIARLSYVAIIADTFIAFGLICILYFTSSQIAQHGPGNNIVLVNSQDFALMIGTAVFSFEGIGMVLPVVEGMKEPKKFPLVLTIGIFICIFVFTLIGTIGYVAYGDVIQASIVANIPRVPLSTTVQVLYACAMILSSPFMLYPPLSIIEKAIFRDRSGQKSVTVKWLKNLVRSLIPIVCAVVSFSVGSSNLDKFVSLVGSVACLPLCFIFPGLFNFKVTKKKYLRAIDIFLIIFGFGVMVYTMYININSWVHPKPKTGPVFDLDGCST</sequence>
<dbReference type="GO" id="GO:0005774">
    <property type="term" value="C:vacuolar membrane"/>
    <property type="evidence" value="ECO:0007669"/>
    <property type="project" value="TreeGrafter"/>
</dbReference>
<feature type="transmembrane region" description="Helical" evidence="6">
    <location>
        <begin position="184"/>
        <end position="206"/>
    </location>
</feature>
<name>A0A1X0R0X8_RHIZD</name>
<feature type="transmembrane region" description="Helical" evidence="6">
    <location>
        <begin position="347"/>
        <end position="366"/>
    </location>
</feature>
<evidence type="ECO:0000256" key="4">
    <source>
        <dbReference type="ARBA" id="ARBA00022989"/>
    </source>
</evidence>
<organism evidence="8">
    <name type="scientific">Rhizopus microsporus var. microsporus</name>
    <dbReference type="NCBI Taxonomy" id="86635"/>
    <lineage>
        <taxon>Eukaryota</taxon>
        <taxon>Fungi</taxon>
        <taxon>Fungi incertae sedis</taxon>
        <taxon>Mucoromycota</taxon>
        <taxon>Mucoromycotina</taxon>
        <taxon>Mucoromycetes</taxon>
        <taxon>Mucorales</taxon>
        <taxon>Mucorineae</taxon>
        <taxon>Rhizopodaceae</taxon>
        <taxon>Rhizopus</taxon>
    </lineage>
</organism>
<dbReference type="OrthoDB" id="1684102at2759"/>
<evidence type="ECO:0000259" key="7">
    <source>
        <dbReference type="Pfam" id="PF01490"/>
    </source>
</evidence>
<feature type="transmembrane region" description="Helical" evidence="6">
    <location>
        <begin position="160"/>
        <end position="177"/>
    </location>
</feature>
<evidence type="ECO:0000256" key="2">
    <source>
        <dbReference type="ARBA" id="ARBA00008066"/>
    </source>
</evidence>
<feature type="transmembrane region" description="Helical" evidence="6">
    <location>
        <begin position="48"/>
        <end position="68"/>
    </location>
</feature>
<dbReference type="InterPro" id="IPR013057">
    <property type="entry name" value="AA_transpt_TM"/>
</dbReference>
<dbReference type="GO" id="GO:0015179">
    <property type="term" value="F:L-amino acid transmembrane transporter activity"/>
    <property type="evidence" value="ECO:0007669"/>
    <property type="project" value="TreeGrafter"/>
</dbReference>
<dbReference type="PANTHER" id="PTHR22950:SF666">
    <property type="entry name" value="VACUOLAR AMINO ACID TRANSPORTER 4"/>
    <property type="match status" value="1"/>
</dbReference>